<evidence type="ECO:0000256" key="2">
    <source>
        <dbReference type="SAM" id="MobiDB-lite"/>
    </source>
</evidence>
<sequence length="255" mass="28365">MRDDLPNSAIRAALSGNWDEAVKLNKEILKETPKNLEALNRLAKAYIELGQKNPALKAIKDALSIDHYNQISLKLKARLSTGKILKGNKSDSYATLSAFIEEPGKTKTVLLINCASPKKISCSECAQGLQLIPKRHTIHVCDCDGNYLGMLPDDLGKRLNLLIKGGNIYESFVKSVGEKDLTIFIREISKAKKYRDLPSFPAKITSDYLIDRADEILAEEEGKLHKVKKVEVPPDDDEDDLPGTKAIHLDEEPEE</sequence>
<dbReference type="InterPro" id="IPR019734">
    <property type="entry name" value="TPR_rpt"/>
</dbReference>
<accession>A0A1F5Z390</accession>
<dbReference type="InterPro" id="IPR011990">
    <property type="entry name" value="TPR-like_helical_dom_sf"/>
</dbReference>
<evidence type="ECO:0000256" key="1">
    <source>
        <dbReference type="PROSITE-ProRule" id="PRU00339"/>
    </source>
</evidence>
<feature type="repeat" description="TPR" evidence="1">
    <location>
        <begin position="36"/>
        <end position="69"/>
    </location>
</feature>
<dbReference type="Pfam" id="PF14559">
    <property type="entry name" value="TPR_19"/>
    <property type="match status" value="1"/>
</dbReference>
<evidence type="ECO:0000313" key="4">
    <source>
        <dbReference type="Proteomes" id="UP000178681"/>
    </source>
</evidence>
<name>A0A1F5Z390_9BACT</name>
<dbReference type="SUPFAM" id="SSF48452">
    <property type="entry name" value="TPR-like"/>
    <property type="match status" value="1"/>
</dbReference>
<dbReference type="STRING" id="1798377.A2872_00390"/>
<dbReference type="PROSITE" id="PS50005">
    <property type="entry name" value="TPR"/>
    <property type="match status" value="1"/>
</dbReference>
<dbReference type="EMBL" id="MFJG01000019">
    <property type="protein sequence ID" value="OGG06833.1"/>
    <property type="molecule type" value="Genomic_DNA"/>
</dbReference>
<evidence type="ECO:0000313" key="3">
    <source>
        <dbReference type="EMBL" id="OGG06833.1"/>
    </source>
</evidence>
<gene>
    <name evidence="3" type="ORF">A2872_00390</name>
</gene>
<proteinExistence type="predicted"/>
<comment type="caution">
    <text evidence="3">The sequence shown here is derived from an EMBL/GenBank/DDBJ whole genome shotgun (WGS) entry which is preliminary data.</text>
</comment>
<feature type="region of interest" description="Disordered" evidence="2">
    <location>
        <begin position="227"/>
        <end position="255"/>
    </location>
</feature>
<reference evidence="3 4" key="1">
    <citation type="journal article" date="2016" name="Nat. Commun.">
        <title>Thousands of microbial genomes shed light on interconnected biogeochemical processes in an aquifer system.</title>
        <authorList>
            <person name="Anantharaman K."/>
            <person name="Brown C.T."/>
            <person name="Hug L.A."/>
            <person name="Sharon I."/>
            <person name="Castelle C.J."/>
            <person name="Probst A.J."/>
            <person name="Thomas B.C."/>
            <person name="Singh A."/>
            <person name="Wilkins M.J."/>
            <person name="Karaoz U."/>
            <person name="Brodie E.L."/>
            <person name="Williams K.H."/>
            <person name="Hubbard S.S."/>
            <person name="Banfield J.F."/>
        </authorList>
    </citation>
    <scope>NUCLEOTIDE SEQUENCE [LARGE SCALE GENOMIC DNA]</scope>
</reference>
<protein>
    <submittedName>
        <fullName evidence="3">Uncharacterized protein</fullName>
    </submittedName>
</protein>
<dbReference type="AlphaFoldDB" id="A0A1F5Z390"/>
<dbReference type="Proteomes" id="UP000178681">
    <property type="component" value="Unassembled WGS sequence"/>
</dbReference>
<organism evidence="3 4">
    <name type="scientific">Candidatus Gottesmanbacteria bacterium RIFCSPHIGHO2_01_FULL_42_12</name>
    <dbReference type="NCBI Taxonomy" id="1798377"/>
    <lineage>
        <taxon>Bacteria</taxon>
        <taxon>Candidatus Gottesmaniibacteriota</taxon>
    </lineage>
</organism>
<keyword evidence="1" id="KW-0802">TPR repeat</keyword>
<dbReference type="Gene3D" id="1.25.40.10">
    <property type="entry name" value="Tetratricopeptide repeat domain"/>
    <property type="match status" value="1"/>
</dbReference>